<proteinExistence type="predicted"/>
<sequence>MKTLGDLTWSVVRSSVCCRRSTPSSSFSSRDARTSSNSCSRPSSSCRQRSINSGGRRFQVADQLLGGLQHLLQVGLQGVGALQETLRSRGGAEGSPASRSTESSSAAAPLSEASAWLCSVCSRSDDAAARRPNSSHSGRTPRHQRRRRSNATDTSVQLEEQRGEESDQALSSSHWDQGEPLQSGHLALQARHYALPPLEGAVRDPPGQLLQNVKVVAQEPGELLDTQEATASSRRYHVSGELLLQLGSAVQLVIGPPGQACGAQSQQPLQAVDQALVVALQLHADRELLAVRENATQRTVQLPLWAEDEAQV</sequence>
<dbReference type="Proteomes" id="UP000314294">
    <property type="component" value="Unassembled WGS sequence"/>
</dbReference>
<dbReference type="EMBL" id="SRLO01001239">
    <property type="protein sequence ID" value="TNN39880.1"/>
    <property type="molecule type" value="Genomic_DNA"/>
</dbReference>
<reference evidence="2 3" key="1">
    <citation type="submission" date="2019-03" db="EMBL/GenBank/DDBJ databases">
        <title>First draft genome of Liparis tanakae, snailfish: a comprehensive survey of snailfish specific genes.</title>
        <authorList>
            <person name="Kim W."/>
            <person name="Song I."/>
            <person name="Jeong J.-H."/>
            <person name="Kim D."/>
            <person name="Kim S."/>
            <person name="Ryu S."/>
            <person name="Song J.Y."/>
            <person name="Lee S.K."/>
        </authorList>
    </citation>
    <scope>NUCLEOTIDE SEQUENCE [LARGE SCALE GENOMIC DNA]</scope>
    <source>
        <tissue evidence="2">Muscle</tissue>
    </source>
</reference>
<feature type="region of interest" description="Disordered" evidence="1">
    <location>
        <begin position="127"/>
        <end position="180"/>
    </location>
</feature>
<accession>A0A4Z2FG60</accession>
<feature type="compositionally biased region" description="Basic residues" evidence="1">
    <location>
        <begin position="139"/>
        <end position="149"/>
    </location>
</feature>
<name>A0A4Z2FG60_9TELE</name>
<evidence type="ECO:0000256" key="1">
    <source>
        <dbReference type="SAM" id="MobiDB-lite"/>
    </source>
</evidence>
<gene>
    <name evidence="2" type="ORF">EYF80_049952</name>
</gene>
<evidence type="ECO:0000313" key="2">
    <source>
        <dbReference type="EMBL" id="TNN39880.1"/>
    </source>
</evidence>
<feature type="region of interest" description="Disordered" evidence="1">
    <location>
        <begin position="87"/>
        <end position="106"/>
    </location>
</feature>
<organism evidence="2 3">
    <name type="scientific">Liparis tanakae</name>
    <name type="common">Tanaka's snailfish</name>
    <dbReference type="NCBI Taxonomy" id="230148"/>
    <lineage>
        <taxon>Eukaryota</taxon>
        <taxon>Metazoa</taxon>
        <taxon>Chordata</taxon>
        <taxon>Craniata</taxon>
        <taxon>Vertebrata</taxon>
        <taxon>Euteleostomi</taxon>
        <taxon>Actinopterygii</taxon>
        <taxon>Neopterygii</taxon>
        <taxon>Teleostei</taxon>
        <taxon>Neoteleostei</taxon>
        <taxon>Acanthomorphata</taxon>
        <taxon>Eupercaria</taxon>
        <taxon>Perciformes</taxon>
        <taxon>Cottioidei</taxon>
        <taxon>Cottales</taxon>
        <taxon>Liparidae</taxon>
        <taxon>Liparis</taxon>
    </lineage>
</organism>
<feature type="region of interest" description="Disordered" evidence="1">
    <location>
        <begin position="20"/>
        <end position="52"/>
    </location>
</feature>
<dbReference type="AlphaFoldDB" id="A0A4Z2FG60"/>
<evidence type="ECO:0000313" key="3">
    <source>
        <dbReference type="Proteomes" id="UP000314294"/>
    </source>
</evidence>
<protein>
    <submittedName>
        <fullName evidence="2">Uncharacterized protein</fullName>
    </submittedName>
</protein>
<keyword evidence="3" id="KW-1185">Reference proteome</keyword>
<feature type="compositionally biased region" description="Low complexity" evidence="1">
    <location>
        <begin position="95"/>
        <end position="106"/>
    </location>
</feature>
<comment type="caution">
    <text evidence="2">The sequence shown here is derived from an EMBL/GenBank/DDBJ whole genome shotgun (WGS) entry which is preliminary data.</text>
</comment>
<feature type="compositionally biased region" description="Low complexity" evidence="1">
    <location>
        <begin position="20"/>
        <end position="50"/>
    </location>
</feature>